<accession>A0A540X2V0</accession>
<dbReference type="Proteomes" id="UP000315369">
    <property type="component" value="Unassembled WGS sequence"/>
</dbReference>
<keyword evidence="3 5" id="KW-1133">Transmembrane helix</keyword>
<evidence type="ECO:0000313" key="7">
    <source>
        <dbReference type="Proteomes" id="UP000315369"/>
    </source>
</evidence>
<proteinExistence type="predicted"/>
<feature type="transmembrane region" description="Helical" evidence="5">
    <location>
        <begin position="112"/>
        <end position="130"/>
    </location>
</feature>
<evidence type="ECO:0000256" key="3">
    <source>
        <dbReference type="ARBA" id="ARBA00022989"/>
    </source>
</evidence>
<keyword evidence="4 5" id="KW-0472">Membrane</keyword>
<keyword evidence="2 5" id="KW-0812">Transmembrane</keyword>
<keyword evidence="7" id="KW-1185">Reference proteome</keyword>
<evidence type="ECO:0000313" key="6">
    <source>
        <dbReference type="EMBL" id="TQF15592.1"/>
    </source>
</evidence>
<evidence type="ECO:0000256" key="1">
    <source>
        <dbReference type="ARBA" id="ARBA00004141"/>
    </source>
</evidence>
<evidence type="ECO:0000256" key="2">
    <source>
        <dbReference type="ARBA" id="ARBA00022692"/>
    </source>
</evidence>
<sequence>MTTAITGSTSPSKTLPASLWLVQALLGVLFAGTGLWKLLTPVPALAAMIPWAGQVPVAFLYATALFDLLGGIGVVLPSLTRIKPGLTVLAALGCAALQVSAILFHLSRGEAANTPFNFLLVGLSLFVAWGRRSRAPIQPRS</sequence>
<feature type="transmembrane region" description="Helical" evidence="5">
    <location>
        <begin position="59"/>
        <end position="79"/>
    </location>
</feature>
<protein>
    <submittedName>
        <fullName evidence="6">DoxX family protein</fullName>
    </submittedName>
</protein>
<feature type="transmembrane region" description="Helical" evidence="5">
    <location>
        <begin position="86"/>
        <end position="106"/>
    </location>
</feature>
<feature type="transmembrane region" description="Helical" evidence="5">
    <location>
        <begin position="20"/>
        <end position="39"/>
    </location>
</feature>
<dbReference type="RefSeq" id="WP_141642746.1">
    <property type="nucleotide sequence ID" value="NZ_VIFM01000040.1"/>
</dbReference>
<gene>
    <name evidence="6" type="ORF">FJV41_12830</name>
</gene>
<reference evidence="6 7" key="1">
    <citation type="submission" date="2019-06" db="EMBL/GenBank/DDBJ databases">
        <authorList>
            <person name="Livingstone P."/>
            <person name="Whitworth D."/>
        </authorList>
    </citation>
    <scope>NUCLEOTIDE SEQUENCE [LARGE SCALE GENOMIC DNA]</scope>
    <source>
        <strain evidence="6 7">AM401</strain>
    </source>
</reference>
<organism evidence="6 7">
    <name type="scientific">Myxococcus llanfairpwllgwyngyllgogerychwyrndrobwllllantysiliogogogochensis</name>
    <dbReference type="NCBI Taxonomy" id="2590453"/>
    <lineage>
        <taxon>Bacteria</taxon>
        <taxon>Pseudomonadati</taxon>
        <taxon>Myxococcota</taxon>
        <taxon>Myxococcia</taxon>
        <taxon>Myxococcales</taxon>
        <taxon>Cystobacterineae</taxon>
        <taxon>Myxococcaceae</taxon>
        <taxon>Myxococcus</taxon>
    </lineage>
</organism>
<dbReference type="Pfam" id="PF13564">
    <property type="entry name" value="DoxX_2"/>
    <property type="match status" value="1"/>
</dbReference>
<name>A0A540X2V0_9BACT</name>
<comment type="caution">
    <text evidence="6">The sequence shown here is derived from an EMBL/GenBank/DDBJ whole genome shotgun (WGS) entry which is preliminary data.</text>
</comment>
<dbReference type="AlphaFoldDB" id="A0A540X2V0"/>
<dbReference type="GO" id="GO:0016020">
    <property type="term" value="C:membrane"/>
    <property type="evidence" value="ECO:0007669"/>
    <property type="project" value="UniProtKB-SubCell"/>
</dbReference>
<evidence type="ECO:0000256" key="4">
    <source>
        <dbReference type="ARBA" id="ARBA00023136"/>
    </source>
</evidence>
<dbReference type="InterPro" id="IPR032808">
    <property type="entry name" value="DoxX"/>
</dbReference>
<evidence type="ECO:0000256" key="5">
    <source>
        <dbReference type="SAM" id="Phobius"/>
    </source>
</evidence>
<comment type="subcellular location">
    <subcellularLocation>
        <location evidence="1">Membrane</location>
        <topology evidence="1">Multi-pass membrane protein</topology>
    </subcellularLocation>
</comment>
<dbReference type="EMBL" id="VIFM01000040">
    <property type="protein sequence ID" value="TQF15592.1"/>
    <property type="molecule type" value="Genomic_DNA"/>
</dbReference>
<dbReference type="OrthoDB" id="3385086at2"/>